<accession>A0ACC1M5Z0</accession>
<dbReference type="Proteomes" id="UP001139981">
    <property type="component" value="Unassembled WGS sequence"/>
</dbReference>
<keyword evidence="2" id="KW-1185">Reference proteome</keyword>
<protein>
    <submittedName>
        <fullName evidence="1">Uncharacterized protein</fullName>
    </submittedName>
</protein>
<gene>
    <name evidence="1" type="ORF">IWW38_002169</name>
</gene>
<evidence type="ECO:0000313" key="1">
    <source>
        <dbReference type="EMBL" id="KAJ2895932.1"/>
    </source>
</evidence>
<sequence>QQQQQQQPPHQQQQQQYQHQHQHQQRRHPSPTPYYYQMSSSSSSGKEYGDQGSGNSSADSMHKAYPCKCSQCDPNYYTVPLQLLHSGKVEYVCRDCQFATHAYQVVQQHESTTGHRRWYNYPQ</sequence>
<dbReference type="EMBL" id="JANBVB010000242">
    <property type="protein sequence ID" value="KAJ2895932.1"/>
    <property type="molecule type" value="Genomic_DNA"/>
</dbReference>
<name>A0ACC1M5Z0_9FUNG</name>
<comment type="caution">
    <text evidence="1">The sequence shown here is derived from an EMBL/GenBank/DDBJ whole genome shotgun (WGS) entry which is preliminary data.</text>
</comment>
<evidence type="ECO:0000313" key="2">
    <source>
        <dbReference type="Proteomes" id="UP001139981"/>
    </source>
</evidence>
<proteinExistence type="predicted"/>
<organism evidence="1 2">
    <name type="scientific">Coemansia aciculifera</name>
    <dbReference type="NCBI Taxonomy" id="417176"/>
    <lineage>
        <taxon>Eukaryota</taxon>
        <taxon>Fungi</taxon>
        <taxon>Fungi incertae sedis</taxon>
        <taxon>Zoopagomycota</taxon>
        <taxon>Kickxellomycotina</taxon>
        <taxon>Kickxellomycetes</taxon>
        <taxon>Kickxellales</taxon>
        <taxon>Kickxellaceae</taxon>
        <taxon>Coemansia</taxon>
    </lineage>
</organism>
<reference evidence="1" key="1">
    <citation type="submission" date="2022-07" db="EMBL/GenBank/DDBJ databases">
        <title>Phylogenomic reconstructions and comparative analyses of Kickxellomycotina fungi.</title>
        <authorList>
            <person name="Reynolds N.K."/>
            <person name="Stajich J.E."/>
            <person name="Barry K."/>
            <person name="Grigoriev I.V."/>
            <person name="Crous P."/>
            <person name="Smith M.E."/>
        </authorList>
    </citation>
    <scope>NUCLEOTIDE SEQUENCE</scope>
    <source>
        <strain evidence="1">CBS 190363</strain>
    </source>
</reference>
<feature type="non-terminal residue" evidence="1">
    <location>
        <position position="1"/>
    </location>
</feature>